<sequence length="556" mass="60690">MAHILVVDDDRDLCNLLRTALERDGHTVTALYRGDAVTEQHCRWADCILLDVMMPGEDGFAVCRRLRALADCPILFLTARTDEADVLRGLGLGGDDYLPKPFRLAELRARINAHLRRQNRAPVHRVLRGGVTFDLSAGAAFAGEIPLHLTRAEYAICEHLALHAGRTFSKEQLYEAAFGYDGTADTGSVLATNMDTYHLERALGLQYALFNHQYYRDVTLADGTVCRLQYDFSAPYADPALRAWLPDYQNTMLVLLVLLLVIVIVFMTRRSARRLRAETARLTEACRVLAGGDLSAPMPAASRIAEFQDALQTMDTLRGELSQSLKAQWTMEQQRSERIAALAHDLKTPLAILQGNAELLAEEPLTDTQRPAVEAMLRGCERAGQYLAALRRVCRMEDTPAPAEPLDGTAFIQALAQTGRALCTPRGLHFVLDNALPPGTVLYARRQDTVRAVENLLDNAVRYAAPGGQVTLRCTREADALAFAVQDDGPGFAPAVLRGGGQLLYTGDAARSDGHQGLGLYFARRVAESQGGSLTLASTPTGALVVLRLPPGHGPA</sequence>
<dbReference type="InterPro" id="IPR003594">
    <property type="entry name" value="HATPase_dom"/>
</dbReference>
<dbReference type="SMART" id="SM00387">
    <property type="entry name" value="HATPase_c"/>
    <property type="match status" value="1"/>
</dbReference>
<dbReference type="InterPro" id="IPR004358">
    <property type="entry name" value="Sig_transdc_His_kin-like_C"/>
</dbReference>
<accession>A0A9D2F208</accession>
<reference evidence="18" key="2">
    <citation type="submission" date="2021-04" db="EMBL/GenBank/DDBJ databases">
        <authorList>
            <person name="Gilroy R."/>
        </authorList>
    </citation>
    <scope>NUCLEOTIDE SEQUENCE</scope>
    <source>
        <strain evidence="18">3436</strain>
    </source>
</reference>
<evidence type="ECO:0000256" key="12">
    <source>
        <dbReference type="PROSITE-ProRule" id="PRU01091"/>
    </source>
</evidence>
<dbReference type="Gene3D" id="3.30.565.10">
    <property type="entry name" value="Histidine kinase-like ATPase, C-terminal domain"/>
    <property type="match status" value="1"/>
</dbReference>
<dbReference type="AlphaFoldDB" id="A0A9D2F208"/>
<dbReference type="SUPFAM" id="SSF46894">
    <property type="entry name" value="C-terminal effector domain of the bipartite response regulators"/>
    <property type="match status" value="1"/>
</dbReference>
<dbReference type="GO" id="GO:0000155">
    <property type="term" value="F:phosphorelay sensor kinase activity"/>
    <property type="evidence" value="ECO:0007669"/>
    <property type="project" value="InterPro"/>
</dbReference>
<dbReference type="GO" id="GO:0016020">
    <property type="term" value="C:membrane"/>
    <property type="evidence" value="ECO:0007669"/>
    <property type="project" value="UniProtKB-SubCell"/>
</dbReference>
<dbReference type="SUPFAM" id="SSF55874">
    <property type="entry name" value="ATPase domain of HSP90 chaperone/DNA topoisomerase II/histidine kinase"/>
    <property type="match status" value="1"/>
</dbReference>
<dbReference type="Proteomes" id="UP000824031">
    <property type="component" value="Unassembled WGS sequence"/>
</dbReference>
<dbReference type="InterPro" id="IPR003660">
    <property type="entry name" value="HAMP_dom"/>
</dbReference>
<evidence type="ECO:0000256" key="9">
    <source>
        <dbReference type="ARBA" id="ARBA00023125"/>
    </source>
</evidence>
<keyword evidence="13" id="KW-0472">Membrane</keyword>
<evidence type="ECO:0000256" key="11">
    <source>
        <dbReference type="PROSITE-ProRule" id="PRU00169"/>
    </source>
</evidence>
<dbReference type="EMBL" id="DXBO01000081">
    <property type="protein sequence ID" value="HIZ48154.1"/>
    <property type="molecule type" value="Genomic_DNA"/>
</dbReference>
<comment type="subcellular location">
    <subcellularLocation>
        <location evidence="2">Membrane</location>
    </subcellularLocation>
</comment>
<dbReference type="Pfam" id="PF00072">
    <property type="entry name" value="Response_reg"/>
    <property type="match status" value="1"/>
</dbReference>
<evidence type="ECO:0000256" key="4">
    <source>
        <dbReference type="ARBA" id="ARBA00018672"/>
    </source>
</evidence>
<evidence type="ECO:0000256" key="6">
    <source>
        <dbReference type="ARBA" id="ARBA00022679"/>
    </source>
</evidence>
<dbReference type="InterPro" id="IPR001789">
    <property type="entry name" value="Sig_transdc_resp-reg_receiver"/>
</dbReference>
<dbReference type="CDD" id="cd00383">
    <property type="entry name" value="trans_reg_C"/>
    <property type="match status" value="1"/>
</dbReference>
<dbReference type="Pfam" id="PF00512">
    <property type="entry name" value="HisKA"/>
    <property type="match status" value="1"/>
</dbReference>
<keyword evidence="8" id="KW-0902">Two-component regulatory system</keyword>
<dbReference type="CDD" id="cd00082">
    <property type="entry name" value="HisKA"/>
    <property type="match status" value="1"/>
</dbReference>
<dbReference type="Gene3D" id="1.10.10.10">
    <property type="entry name" value="Winged helix-like DNA-binding domain superfamily/Winged helix DNA-binding domain"/>
    <property type="match status" value="1"/>
</dbReference>
<dbReference type="SMART" id="SM00388">
    <property type="entry name" value="HisKA"/>
    <property type="match status" value="1"/>
</dbReference>
<organism evidence="18 19">
    <name type="scientific">Candidatus Gemmiger excrementavium</name>
    <dbReference type="NCBI Taxonomy" id="2838608"/>
    <lineage>
        <taxon>Bacteria</taxon>
        <taxon>Bacillati</taxon>
        <taxon>Bacillota</taxon>
        <taxon>Clostridia</taxon>
        <taxon>Eubacteriales</taxon>
        <taxon>Gemmiger</taxon>
    </lineage>
</organism>
<evidence type="ECO:0000313" key="18">
    <source>
        <dbReference type="EMBL" id="HIZ48154.1"/>
    </source>
</evidence>
<dbReference type="Gene3D" id="6.10.340.10">
    <property type="match status" value="1"/>
</dbReference>
<evidence type="ECO:0000256" key="7">
    <source>
        <dbReference type="ARBA" id="ARBA00022777"/>
    </source>
</evidence>
<feature type="domain" description="HAMP" evidence="16">
    <location>
        <begin position="273"/>
        <end position="326"/>
    </location>
</feature>
<keyword evidence="7" id="KW-0418">Kinase</keyword>
<dbReference type="SUPFAM" id="SSF52172">
    <property type="entry name" value="CheY-like"/>
    <property type="match status" value="1"/>
</dbReference>
<dbReference type="CDD" id="cd00075">
    <property type="entry name" value="HATPase"/>
    <property type="match status" value="1"/>
</dbReference>
<evidence type="ECO:0000256" key="5">
    <source>
        <dbReference type="ARBA" id="ARBA00022553"/>
    </source>
</evidence>
<dbReference type="InterPro" id="IPR011006">
    <property type="entry name" value="CheY-like_superfamily"/>
</dbReference>
<dbReference type="Gene3D" id="6.10.250.690">
    <property type="match status" value="1"/>
</dbReference>
<evidence type="ECO:0000256" key="3">
    <source>
        <dbReference type="ARBA" id="ARBA00012438"/>
    </source>
</evidence>
<dbReference type="InterPro" id="IPR016032">
    <property type="entry name" value="Sig_transdc_resp-reg_C-effctor"/>
</dbReference>
<dbReference type="Gene3D" id="3.40.50.2300">
    <property type="match status" value="1"/>
</dbReference>
<dbReference type="InterPro" id="IPR036388">
    <property type="entry name" value="WH-like_DNA-bd_sf"/>
</dbReference>
<name>A0A9D2F208_9FIRM</name>
<keyword evidence="5 11" id="KW-0597">Phosphoprotein</keyword>
<dbReference type="Gene3D" id="1.10.287.130">
    <property type="match status" value="1"/>
</dbReference>
<dbReference type="InterPro" id="IPR001867">
    <property type="entry name" value="OmpR/PhoB-type_DNA-bd"/>
</dbReference>
<gene>
    <name evidence="18" type="ORF">H9810_05495</name>
</gene>
<dbReference type="InterPro" id="IPR003661">
    <property type="entry name" value="HisK_dim/P_dom"/>
</dbReference>
<dbReference type="EC" id="2.7.13.3" evidence="3"/>
<comment type="function">
    <text evidence="10">May play the central regulatory role in sporulation. It may be an element of the effector pathway responsible for the activation of sporulation genes in response to nutritional stress. Spo0A may act in concert with spo0H (a sigma factor) to control the expression of some genes that are critical to the sporulation process.</text>
</comment>
<evidence type="ECO:0000313" key="19">
    <source>
        <dbReference type="Proteomes" id="UP000824031"/>
    </source>
</evidence>
<dbReference type="SMART" id="SM00448">
    <property type="entry name" value="REC"/>
    <property type="match status" value="1"/>
</dbReference>
<evidence type="ECO:0000256" key="10">
    <source>
        <dbReference type="ARBA" id="ARBA00024867"/>
    </source>
</evidence>
<dbReference type="PRINTS" id="PR00344">
    <property type="entry name" value="BCTRLSENSOR"/>
</dbReference>
<keyword evidence="13" id="KW-1133">Transmembrane helix</keyword>
<evidence type="ECO:0000256" key="2">
    <source>
        <dbReference type="ARBA" id="ARBA00004370"/>
    </source>
</evidence>
<feature type="DNA-binding region" description="OmpR/PhoB-type" evidence="12">
    <location>
        <begin position="121"/>
        <end position="234"/>
    </location>
</feature>
<dbReference type="CDD" id="cd17574">
    <property type="entry name" value="REC_OmpR"/>
    <property type="match status" value="1"/>
</dbReference>
<evidence type="ECO:0000256" key="8">
    <source>
        <dbReference type="ARBA" id="ARBA00023012"/>
    </source>
</evidence>
<dbReference type="SUPFAM" id="SSF47384">
    <property type="entry name" value="Homodimeric domain of signal transducing histidine kinase"/>
    <property type="match status" value="1"/>
</dbReference>
<feature type="domain" description="Histidine kinase" evidence="14">
    <location>
        <begin position="341"/>
        <end position="553"/>
    </location>
</feature>
<feature type="domain" description="OmpR/PhoB-type" evidence="17">
    <location>
        <begin position="121"/>
        <end position="234"/>
    </location>
</feature>
<dbReference type="Pfam" id="PF02518">
    <property type="entry name" value="HATPase_c"/>
    <property type="match status" value="1"/>
</dbReference>
<keyword evidence="13" id="KW-0812">Transmembrane</keyword>
<keyword evidence="6" id="KW-0808">Transferase</keyword>
<comment type="caution">
    <text evidence="18">The sequence shown here is derived from an EMBL/GenBank/DDBJ whole genome shotgun (WGS) entry which is preliminary data.</text>
</comment>
<dbReference type="PROSITE" id="PS50109">
    <property type="entry name" value="HIS_KIN"/>
    <property type="match status" value="1"/>
</dbReference>
<evidence type="ECO:0000256" key="1">
    <source>
        <dbReference type="ARBA" id="ARBA00000085"/>
    </source>
</evidence>
<evidence type="ECO:0000259" key="15">
    <source>
        <dbReference type="PROSITE" id="PS50110"/>
    </source>
</evidence>
<dbReference type="InterPro" id="IPR036890">
    <property type="entry name" value="HATPase_C_sf"/>
</dbReference>
<dbReference type="GO" id="GO:0006355">
    <property type="term" value="P:regulation of DNA-templated transcription"/>
    <property type="evidence" value="ECO:0007669"/>
    <property type="project" value="InterPro"/>
</dbReference>
<keyword evidence="9 12" id="KW-0238">DNA-binding</keyword>
<evidence type="ECO:0000259" key="14">
    <source>
        <dbReference type="PROSITE" id="PS50109"/>
    </source>
</evidence>
<protein>
    <recommendedName>
        <fullName evidence="4">Stage 0 sporulation protein A homolog</fullName>
        <ecNumber evidence="3">2.7.13.3</ecNumber>
    </recommendedName>
</protein>
<dbReference type="GO" id="GO:0003677">
    <property type="term" value="F:DNA binding"/>
    <property type="evidence" value="ECO:0007669"/>
    <property type="project" value="UniProtKB-UniRule"/>
</dbReference>
<feature type="transmembrane region" description="Helical" evidence="13">
    <location>
        <begin position="248"/>
        <end position="267"/>
    </location>
</feature>
<dbReference type="InterPro" id="IPR036097">
    <property type="entry name" value="HisK_dim/P_sf"/>
</dbReference>
<dbReference type="PANTHER" id="PTHR43547">
    <property type="entry name" value="TWO-COMPONENT HISTIDINE KINASE"/>
    <property type="match status" value="1"/>
</dbReference>
<dbReference type="InterPro" id="IPR005467">
    <property type="entry name" value="His_kinase_dom"/>
</dbReference>
<comment type="catalytic activity">
    <reaction evidence="1">
        <text>ATP + protein L-histidine = ADP + protein N-phospho-L-histidine.</text>
        <dbReference type="EC" id="2.7.13.3"/>
    </reaction>
</comment>
<feature type="modified residue" description="4-aspartylphosphate" evidence="11">
    <location>
        <position position="51"/>
    </location>
</feature>
<evidence type="ECO:0000256" key="13">
    <source>
        <dbReference type="SAM" id="Phobius"/>
    </source>
</evidence>
<evidence type="ECO:0000259" key="17">
    <source>
        <dbReference type="PROSITE" id="PS51755"/>
    </source>
</evidence>
<dbReference type="PROSITE" id="PS50110">
    <property type="entry name" value="RESPONSE_REGULATORY"/>
    <property type="match status" value="1"/>
</dbReference>
<evidence type="ECO:0000259" key="16">
    <source>
        <dbReference type="PROSITE" id="PS50885"/>
    </source>
</evidence>
<dbReference type="PROSITE" id="PS50885">
    <property type="entry name" value="HAMP"/>
    <property type="match status" value="1"/>
</dbReference>
<reference evidence="18" key="1">
    <citation type="journal article" date="2021" name="PeerJ">
        <title>Extensive microbial diversity within the chicken gut microbiome revealed by metagenomics and culture.</title>
        <authorList>
            <person name="Gilroy R."/>
            <person name="Ravi A."/>
            <person name="Getino M."/>
            <person name="Pursley I."/>
            <person name="Horton D.L."/>
            <person name="Alikhan N.F."/>
            <person name="Baker D."/>
            <person name="Gharbi K."/>
            <person name="Hall N."/>
            <person name="Watson M."/>
            <person name="Adriaenssens E.M."/>
            <person name="Foster-Nyarko E."/>
            <person name="Jarju S."/>
            <person name="Secka A."/>
            <person name="Antonio M."/>
            <person name="Oren A."/>
            <person name="Chaudhuri R.R."/>
            <person name="La Ragione R."/>
            <person name="Hildebrand F."/>
            <person name="Pallen M.J."/>
        </authorList>
    </citation>
    <scope>NUCLEOTIDE SEQUENCE</scope>
    <source>
        <strain evidence="18">3436</strain>
    </source>
</reference>
<proteinExistence type="predicted"/>
<dbReference type="PANTHER" id="PTHR43547:SF2">
    <property type="entry name" value="HYBRID SIGNAL TRANSDUCTION HISTIDINE KINASE C"/>
    <property type="match status" value="1"/>
</dbReference>
<dbReference type="PROSITE" id="PS51755">
    <property type="entry name" value="OMPR_PHOB"/>
    <property type="match status" value="1"/>
</dbReference>
<dbReference type="Pfam" id="PF00486">
    <property type="entry name" value="Trans_reg_C"/>
    <property type="match status" value="1"/>
</dbReference>
<feature type="domain" description="Response regulatory" evidence="15">
    <location>
        <begin position="3"/>
        <end position="115"/>
    </location>
</feature>